<feature type="compositionally biased region" description="Pro residues" evidence="1">
    <location>
        <begin position="123"/>
        <end position="138"/>
    </location>
</feature>
<feature type="compositionally biased region" description="Low complexity" evidence="1">
    <location>
        <begin position="188"/>
        <end position="201"/>
    </location>
</feature>
<evidence type="ECO:0000313" key="2">
    <source>
        <dbReference type="EMBL" id="PZQ71577.1"/>
    </source>
</evidence>
<feature type="compositionally biased region" description="Basic and acidic residues" evidence="1">
    <location>
        <begin position="171"/>
        <end position="187"/>
    </location>
</feature>
<evidence type="ECO:0000313" key="3">
    <source>
        <dbReference type="Proteomes" id="UP000249135"/>
    </source>
</evidence>
<feature type="region of interest" description="Disordered" evidence="1">
    <location>
        <begin position="112"/>
        <end position="267"/>
    </location>
</feature>
<proteinExistence type="predicted"/>
<protein>
    <recommendedName>
        <fullName evidence="4">Meckel syndrome type 1 protein</fullName>
    </recommendedName>
</protein>
<dbReference type="AlphaFoldDB" id="A0A2W5RLX6"/>
<sequence length="390" mass="39480">MTQDPRDLPGGAADGMPPADPVLRRMLDAAPDRDAAPHPATREAILRTAHNAVEPSPLAASKPRDAARPWWKRLWGGTPGSRMPWNAALATVLVALFVTVLWHREPVPDARLDADPPAASPAAPAPMPAPAPALPASPAPSADDSSPAVTPAPRPSGTAREREPAAGTDSRALREERRSAAEADATAKQRATTQRAAKAQAESLAERPEAQSPPPAIAAPPAPISVPPVGEANLAPPPPPPPPPAGAGAPAAAGAPAVAAAPAAGVPPAALARRSLPPAAHPGAWRGWTHLRIVDASGPSRRLARTEAAQLGALVEAAIPPSGSGGAAADAPVPGWRIVLEGARGATLGVLEVPAAPGRTLRWREGTAPSVAAEPPPAVLDALRRALAER</sequence>
<evidence type="ECO:0000256" key="1">
    <source>
        <dbReference type="SAM" id="MobiDB-lite"/>
    </source>
</evidence>
<feature type="compositionally biased region" description="Low complexity" evidence="1">
    <location>
        <begin position="246"/>
        <end position="267"/>
    </location>
</feature>
<dbReference type="EMBL" id="QFPP01000239">
    <property type="protein sequence ID" value="PZQ71577.1"/>
    <property type="molecule type" value="Genomic_DNA"/>
</dbReference>
<comment type="caution">
    <text evidence="2">The sequence shown here is derived from an EMBL/GenBank/DDBJ whole genome shotgun (WGS) entry which is preliminary data.</text>
</comment>
<accession>A0A2W5RLX6</accession>
<feature type="compositionally biased region" description="Low complexity" evidence="1">
    <location>
        <begin position="139"/>
        <end position="151"/>
    </location>
</feature>
<feature type="compositionally biased region" description="Pro residues" evidence="1">
    <location>
        <begin position="211"/>
        <end position="226"/>
    </location>
</feature>
<gene>
    <name evidence="2" type="ORF">DI563_17310</name>
</gene>
<feature type="compositionally biased region" description="Basic and acidic residues" evidence="1">
    <location>
        <begin position="22"/>
        <end position="41"/>
    </location>
</feature>
<dbReference type="Proteomes" id="UP000249135">
    <property type="component" value="Unassembled WGS sequence"/>
</dbReference>
<reference evidence="2 3" key="1">
    <citation type="submission" date="2017-08" db="EMBL/GenBank/DDBJ databases">
        <title>Infants hospitalized years apart are colonized by the same room-sourced microbial strains.</title>
        <authorList>
            <person name="Brooks B."/>
            <person name="Olm M.R."/>
            <person name="Firek B.A."/>
            <person name="Baker R."/>
            <person name="Thomas B.C."/>
            <person name="Morowitz M.J."/>
            <person name="Banfield J.F."/>
        </authorList>
    </citation>
    <scope>NUCLEOTIDE SEQUENCE [LARGE SCALE GENOMIC DNA]</scope>
    <source>
        <strain evidence="2">S2_005_003_R2_41</strain>
    </source>
</reference>
<feature type="region of interest" description="Disordered" evidence="1">
    <location>
        <begin position="1"/>
        <end position="41"/>
    </location>
</feature>
<feature type="compositionally biased region" description="Pro residues" evidence="1">
    <location>
        <begin position="235"/>
        <end position="245"/>
    </location>
</feature>
<organism evidence="2 3">
    <name type="scientific">Variovorax paradoxus</name>
    <dbReference type="NCBI Taxonomy" id="34073"/>
    <lineage>
        <taxon>Bacteria</taxon>
        <taxon>Pseudomonadati</taxon>
        <taxon>Pseudomonadota</taxon>
        <taxon>Betaproteobacteria</taxon>
        <taxon>Burkholderiales</taxon>
        <taxon>Comamonadaceae</taxon>
        <taxon>Variovorax</taxon>
    </lineage>
</organism>
<evidence type="ECO:0008006" key="4">
    <source>
        <dbReference type="Google" id="ProtNLM"/>
    </source>
</evidence>
<name>A0A2W5RLX6_VARPD</name>